<gene>
    <name evidence="1" type="ORF">DRF60_06420</name>
</gene>
<dbReference type="AlphaFoldDB" id="A0A3D9DN62"/>
<evidence type="ECO:0000313" key="1">
    <source>
        <dbReference type="EMBL" id="REC79454.1"/>
    </source>
</evidence>
<name>A0A3D9DN62_9FLAO</name>
<sequence>MKALTEMDNIDRAYLFAKLFPDQLQDITEFIKTVTDEYTKNEDFVRSVWTGDPVDIDTWYGLVANFRYRYTANGTRLYKNCRVFRDQLFDGLDALFTIDALLKYTTQARCDDELRQAIHLFFGEHKPVLVNLKFF</sequence>
<reference evidence="1 2" key="1">
    <citation type="journal article" date="2010" name="Syst. Appl. Microbiol.">
        <title>Four new species of Chryseobacterium from the rhizosphere of coastal sand dune plants, Chryseobacterium elymi sp. nov., Chryseobacterium hagamense sp. nov., Chryseobacterium lathyri sp. nov. and Chryseobacterium rhizosphaerae sp. nov.</title>
        <authorList>
            <person name="Cho S.H."/>
            <person name="Lee K.S."/>
            <person name="Shin D.S."/>
            <person name="Han J.H."/>
            <person name="Park K.S."/>
            <person name="Lee C.H."/>
            <person name="Park K.H."/>
            <person name="Kim S.B."/>
        </authorList>
    </citation>
    <scope>NUCLEOTIDE SEQUENCE [LARGE SCALE GENOMIC DNA]</scope>
    <source>
        <strain evidence="1 2">KCTC 22547</strain>
    </source>
</reference>
<proteinExistence type="predicted"/>
<keyword evidence="2" id="KW-1185">Reference proteome</keyword>
<protein>
    <submittedName>
        <fullName evidence="1">Uncharacterized protein</fullName>
    </submittedName>
</protein>
<dbReference type="Proteomes" id="UP000257030">
    <property type="component" value="Unassembled WGS sequence"/>
</dbReference>
<dbReference type="RefSeq" id="WP_116011277.1">
    <property type="nucleotide sequence ID" value="NZ_QNUH01000004.1"/>
</dbReference>
<accession>A0A3D9DN62</accession>
<dbReference type="EMBL" id="QNUH01000004">
    <property type="protein sequence ID" value="REC79454.1"/>
    <property type="molecule type" value="Genomic_DNA"/>
</dbReference>
<organism evidence="1 2">
    <name type="scientific">Chryseobacterium elymi</name>
    <dbReference type="NCBI Taxonomy" id="395936"/>
    <lineage>
        <taxon>Bacteria</taxon>
        <taxon>Pseudomonadati</taxon>
        <taxon>Bacteroidota</taxon>
        <taxon>Flavobacteriia</taxon>
        <taxon>Flavobacteriales</taxon>
        <taxon>Weeksellaceae</taxon>
        <taxon>Chryseobacterium group</taxon>
        <taxon>Chryseobacterium</taxon>
    </lineage>
</organism>
<evidence type="ECO:0000313" key="2">
    <source>
        <dbReference type="Proteomes" id="UP000257030"/>
    </source>
</evidence>
<dbReference type="OrthoDB" id="969612at2"/>
<comment type="caution">
    <text evidence="1">The sequence shown here is derived from an EMBL/GenBank/DDBJ whole genome shotgun (WGS) entry which is preliminary data.</text>
</comment>